<dbReference type="Pfam" id="PF00403">
    <property type="entry name" value="HMA"/>
    <property type="match status" value="1"/>
</dbReference>
<dbReference type="STRING" id="1121898.GCA_000422725_01615"/>
<dbReference type="SUPFAM" id="SSF55008">
    <property type="entry name" value="HMA, heavy metal-associated domain"/>
    <property type="match status" value="1"/>
</dbReference>
<protein>
    <submittedName>
        <fullName evidence="2">Metal transporter</fullName>
    </submittedName>
</protein>
<accession>A0A0A2MPJ8</accession>
<dbReference type="Proteomes" id="UP000030111">
    <property type="component" value="Unassembled WGS sequence"/>
</dbReference>
<proteinExistence type="predicted"/>
<feature type="domain" description="HMA" evidence="1">
    <location>
        <begin position="30"/>
        <end position="83"/>
    </location>
</feature>
<dbReference type="AlphaFoldDB" id="A0A0A2MPJ8"/>
<dbReference type="EMBL" id="JRLY01000002">
    <property type="protein sequence ID" value="KGO94234.1"/>
    <property type="molecule type" value="Genomic_DNA"/>
</dbReference>
<evidence type="ECO:0000259" key="1">
    <source>
        <dbReference type="Pfam" id="PF00403"/>
    </source>
</evidence>
<reference evidence="2 3" key="1">
    <citation type="submission" date="2013-09" db="EMBL/GenBank/DDBJ databases">
        <authorList>
            <person name="Zeng Z."/>
            <person name="Chen C."/>
        </authorList>
    </citation>
    <scope>NUCLEOTIDE SEQUENCE [LARGE SCALE GENOMIC DNA]</scope>
    <source>
        <strain evidence="2 3">WB 4.1-42</strain>
    </source>
</reference>
<dbReference type="InterPro" id="IPR006121">
    <property type="entry name" value="HMA_dom"/>
</dbReference>
<gene>
    <name evidence="2" type="ORF">Q766_04730</name>
</gene>
<evidence type="ECO:0000313" key="2">
    <source>
        <dbReference type="EMBL" id="KGO94234.1"/>
    </source>
</evidence>
<name>A0A0A2MPJ8_9FLAO</name>
<comment type="caution">
    <text evidence="2">The sequence shown here is derived from an EMBL/GenBank/DDBJ whole genome shotgun (WGS) entry which is preliminary data.</text>
</comment>
<dbReference type="eggNOG" id="COG2608">
    <property type="taxonomic scope" value="Bacteria"/>
</dbReference>
<dbReference type="GO" id="GO:0046872">
    <property type="term" value="F:metal ion binding"/>
    <property type="evidence" value="ECO:0007669"/>
    <property type="project" value="InterPro"/>
</dbReference>
<sequence>MLIMLAGFTVQAQEKKNKNAKYDVEVKGNCGQCKARIEKAAYSVKGVKQATWNEESQDLQLIVDETKCSVADVRAAVAKAGHDTDEVKAEDTDYNSLHSCCKYDRS</sequence>
<dbReference type="InterPro" id="IPR036163">
    <property type="entry name" value="HMA_dom_sf"/>
</dbReference>
<evidence type="ECO:0000313" key="3">
    <source>
        <dbReference type="Proteomes" id="UP000030111"/>
    </source>
</evidence>
<organism evidence="2 3">
    <name type="scientific">Flavobacterium subsaxonicum WB 4.1-42 = DSM 21790</name>
    <dbReference type="NCBI Taxonomy" id="1121898"/>
    <lineage>
        <taxon>Bacteria</taxon>
        <taxon>Pseudomonadati</taxon>
        <taxon>Bacteroidota</taxon>
        <taxon>Flavobacteriia</taxon>
        <taxon>Flavobacteriales</taxon>
        <taxon>Flavobacteriaceae</taxon>
        <taxon>Flavobacterium</taxon>
    </lineage>
</organism>
<keyword evidence="3" id="KW-1185">Reference proteome</keyword>
<dbReference type="Gene3D" id="3.30.70.100">
    <property type="match status" value="1"/>
</dbReference>